<accession>A0AA37T892</accession>
<dbReference type="EMBL" id="BSPD01000021">
    <property type="protein sequence ID" value="GLS25045.1"/>
    <property type="molecule type" value="Genomic_DNA"/>
</dbReference>
<gene>
    <name evidence="1" type="ORF">GCM10007877_07590</name>
</gene>
<proteinExistence type="predicted"/>
<dbReference type="AlphaFoldDB" id="A0AA37T892"/>
<name>A0AA37T892_9GAMM</name>
<organism evidence="1 2">
    <name type="scientific">Marinibactrum halimedae</name>
    <dbReference type="NCBI Taxonomy" id="1444977"/>
    <lineage>
        <taxon>Bacteria</taxon>
        <taxon>Pseudomonadati</taxon>
        <taxon>Pseudomonadota</taxon>
        <taxon>Gammaproteobacteria</taxon>
        <taxon>Cellvibrionales</taxon>
        <taxon>Cellvibrionaceae</taxon>
        <taxon>Marinibactrum</taxon>
    </lineage>
</organism>
<protein>
    <submittedName>
        <fullName evidence="1">Uncharacterized protein</fullName>
    </submittedName>
</protein>
<keyword evidence="2" id="KW-1185">Reference proteome</keyword>
<comment type="caution">
    <text evidence="1">The sequence shown here is derived from an EMBL/GenBank/DDBJ whole genome shotgun (WGS) entry which is preliminary data.</text>
</comment>
<dbReference type="RefSeq" id="WP_232592694.1">
    <property type="nucleotide sequence ID" value="NZ_BSPD01000021.1"/>
</dbReference>
<sequence length="437" mass="49075">MDPFEVAIINSLNPPRPFEPHNETGKKVILSGISQVFLDKLGISDPFESERVHQQLRNLSGYHIQHNGQYRASVVKALAPTFSRALPGDKRLPALSNNSHYLERRPEQVSYRNGLHRVWVGPYEIVYTIGDMHIDVLHIGRNEAEQKRLAKEEKPTMYLIAKDDKGLWRIKHADVNKINTKYAAINGQSNDLEKATWLMGRYLEHHYGASEVREYTLFHNPSEGGGWDTWESNRDKIGGLLSTPISRQFSGVLEANQHNDNAISWLAHSQGTIIFTQAVNLYNRGRSRSRIVGAINKIRDVSYEGTLNNHSAIFQGTAAHVATARQTLAKAGITLQLDHSHRYDLVNQVIGLNFLTSGDAVGAIGSLVYSRHVFSGTVGQSPHTYYTDDAKWHAHMMNDKHGRGYTAIQQIFNKIEPTATSIQNATIEVAQILSRMV</sequence>
<evidence type="ECO:0000313" key="1">
    <source>
        <dbReference type="EMBL" id="GLS25045.1"/>
    </source>
</evidence>
<evidence type="ECO:0000313" key="2">
    <source>
        <dbReference type="Proteomes" id="UP001156870"/>
    </source>
</evidence>
<reference evidence="1 2" key="1">
    <citation type="journal article" date="2014" name="Int. J. Syst. Evol. Microbiol.">
        <title>Complete genome sequence of Corynebacterium casei LMG S-19264T (=DSM 44701T), isolated from a smear-ripened cheese.</title>
        <authorList>
            <consortium name="US DOE Joint Genome Institute (JGI-PGF)"/>
            <person name="Walter F."/>
            <person name="Albersmeier A."/>
            <person name="Kalinowski J."/>
            <person name="Ruckert C."/>
        </authorList>
    </citation>
    <scope>NUCLEOTIDE SEQUENCE [LARGE SCALE GENOMIC DNA]</scope>
    <source>
        <strain evidence="1 2">NBRC 110095</strain>
    </source>
</reference>
<dbReference type="Proteomes" id="UP001156870">
    <property type="component" value="Unassembled WGS sequence"/>
</dbReference>